<dbReference type="SUPFAM" id="SSF53335">
    <property type="entry name" value="S-adenosyl-L-methionine-dependent methyltransferases"/>
    <property type="match status" value="1"/>
</dbReference>
<name>A0A1T4Y9L7_9CLOT</name>
<comment type="similarity">
    <text evidence="6">Belongs to the class I-like SAM-binding methyltransferase superfamily. RsmB/NOP family.</text>
</comment>
<protein>
    <submittedName>
        <fullName evidence="8">NOL1/NOP2/sun family putative RNA methylase</fullName>
    </submittedName>
</protein>
<evidence type="ECO:0000259" key="7">
    <source>
        <dbReference type="PROSITE" id="PS51686"/>
    </source>
</evidence>
<evidence type="ECO:0000313" key="9">
    <source>
        <dbReference type="Proteomes" id="UP000190105"/>
    </source>
</evidence>
<dbReference type="STRING" id="1147123.SAMN05443428_12915"/>
<sequence>MKLSDDFFERMKIILKDEYNSFVESLKLDRAKGIRVNTLKLSLEEFKEISPFSSLEPIPWEERGFYIKDDKPGKHPYHQAGLYYIQEPSAMAVVPALNIMPEDKVLDLCAAPGGKSTQAACYLNSKGLLVCNEIEPKRAKILSENIERMGIKNAVVTNNSPRELEKVFKGYFDKIIVDAPCSGEGMFKKEEAAIQDWSVENVEGCAVRQREILESAANMLKAGGYIVYSTCTFSFEENEETIDYFLKKHKEFELINIEKNFGFKSGLYEYFDNENLARAVRLFPHRLKGEGHFIALLRKNSGEDFSYTPLKSNVKKNELKDYYIFLTENLNIEIEENFYLTGENLYSFPKNLCTLKGLKVLRTGIHLGSFKKNRFEPNHALALSIIDRDAKRSVNLSSDSEEIMSYLKGDVIKAKVDDGWCLMLVDGYSIGWGKAVKGVVKNHYPKGLRL</sequence>
<dbReference type="GO" id="GO:0008757">
    <property type="term" value="F:S-adenosylmethionine-dependent methyltransferase activity"/>
    <property type="evidence" value="ECO:0007669"/>
    <property type="project" value="InterPro"/>
</dbReference>
<dbReference type="PANTHER" id="PTHR22807">
    <property type="entry name" value="NOP2 YEAST -RELATED NOL1/NOP2/FMU SUN DOMAIN-CONTAINING"/>
    <property type="match status" value="1"/>
</dbReference>
<dbReference type="InterPro" id="IPR023267">
    <property type="entry name" value="RCMT"/>
</dbReference>
<keyword evidence="9" id="KW-1185">Reference proteome</keyword>
<dbReference type="Pfam" id="PF17126">
    <property type="entry name" value="RsmF_methylt_CI"/>
    <property type="match status" value="1"/>
</dbReference>
<dbReference type="GO" id="GO:0008173">
    <property type="term" value="F:RNA methyltransferase activity"/>
    <property type="evidence" value="ECO:0007669"/>
    <property type="project" value="InterPro"/>
</dbReference>
<comment type="caution">
    <text evidence="6">Lacks conserved residue(s) required for the propagation of feature annotation.</text>
</comment>
<dbReference type="InterPro" id="IPR049560">
    <property type="entry name" value="MeTrfase_RsmB-F_NOP2_cat"/>
</dbReference>
<dbReference type="Gene3D" id="2.30.130.60">
    <property type="match status" value="1"/>
</dbReference>
<dbReference type="GO" id="GO:0003723">
    <property type="term" value="F:RNA binding"/>
    <property type="evidence" value="ECO:0007669"/>
    <property type="project" value="UniProtKB-UniRule"/>
</dbReference>
<dbReference type="InterPro" id="IPR031340">
    <property type="entry name" value="RsmF_methylt_CI"/>
</dbReference>
<evidence type="ECO:0000256" key="2">
    <source>
        <dbReference type="ARBA" id="ARBA00022603"/>
    </source>
</evidence>
<dbReference type="InterPro" id="IPR027391">
    <property type="entry name" value="Nol1_Nop2_Fmu_2"/>
</dbReference>
<dbReference type="Pfam" id="PF01189">
    <property type="entry name" value="Methyltr_RsmB-F"/>
    <property type="match status" value="1"/>
</dbReference>
<dbReference type="Gene3D" id="3.30.70.1170">
    <property type="entry name" value="Sun protein, domain 3"/>
    <property type="match status" value="1"/>
</dbReference>
<dbReference type="GO" id="GO:0001510">
    <property type="term" value="P:RNA methylation"/>
    <property type="evidence" value="ECO:0007669"/>
    <property type="project" value="InterPro"/>
</dbReference>
<dbReference type="PANTHER" id="PTHR22807:SF30">
    <property type="entry name" value="28S RRNA (CYTOSINE(4447)-C(5))-METHYLTRANSFERASE-RELATED"/>
    <property type="match status" value="1"/>
</dbReference>
<dbReference type="Pfam" id="PF13636">
    <property type="entry name" value="Methyltranf_PUA"/>
    <property type="match status" value="1"/>
</dbReference>
<dbReference type="RefSeq" id="WP_078697564.1">
    <property type="nucleotide sequence ID" value="NZ_FUYH01000029.1"/>
</dbReference>
<dbReference type="EMBL" id="FUYH01000029">
    <property type="protein sequence ID" value="SKA98469.1"/>
    <property type="molecule type" value="Genomic_DNA"/>
</dbReference>
<feature type="binding site" evidence="6">
    <location>
        <position position="133"/>
    </location>
    <ligand>
        <name>S-adenosyl-L-methionine</name>
        <dbReference type="ChEBI" id="CHEBI:59789"/>
    </ligand>
</feature>
<dbReference type="PRINTS" id="PR02008">
    <property type="entry name" value="RCMTFAMILY"/>
</dbReference>
<dbReference type="InterPro" id="IPR011023">
    <property type="entry name" value="Nop2p"/>
</dbReference>
<dbReference type="CDD" id="cd21147">
    <property type="entry name" value="RsmF_methylt_CTD1"/>
    <property type="match status" value="1"/>
</dbReference>
<dbReference type="PROSITE" id="PS51686">
    <property type="entry name" value="SAM_MT_RSMB_NOP"/>
    <property type="match status" value="1"/>
</dbReference>
<evidence type="ECO:0000256" key="3">
    <source>
        <dbReference type="ARBA" id="ARBA00022679"/>
    </source>
</evidence>
<evidence type="ECO:0000256" key="5">
    <source>
        <dbReference type="ARBA" id="ARBA00022884"/>
    </source>
</evidence>
<dbReference type="Proteomes" id="UP000190105">
    <property type="component" value="Unassembled WGS sequence"/>
</dbReference>
<dbReference type="Pfam" id="PF17125">
    <property type="entry name" value="Methyltr_RsmF_N"/>
    <property type="match status" value="1"/>
</dbReference>
<dbReference type="CDD" id="cd02440">
    <property type="entry name" value="AdoMet_MTases"/>
    <property type="match status" value="1"/>
</dbReference>
<evidence type="ECO:0000256" key="6">
    <source>
        <dbReference type="PROSITE-ProRule" id="PRU01023"/>
    </source>
</evidence>
<dbReference type="InterPro" id="IPR029063">
    <property type="entry name" value="SAM-dependent_MTases_sf"/>
</dbReference>
<keyword evidence="3 6" id="KW-0808">Transferase</keyword>
<feature type="binding site" evidence="6">
    <location>
        <position position="178"/>
    </location>
    <ligand>
        <name>S-adenosyl-L-methionine</name>
        <dbReference type="ChEBI" id="CHEBI:59789"/>
    </ligand>
</feature>
<evidence type="ECO:0000313" key="8">
    <source>
        <dbReference type="EMBL" id="SKA98469.1"/>
    </source>
</evidence>
<feature type="binding site" evidence="6">
    <location>
        <begin position="109"/>
        <end position="115"/>
    </location>
    <ligand>
        <name>S-adenosyl-L-methionine</name>
        <dbReference type="ChEBI" id="CHEBI:59789"/>
    </ligand>
</feature>
<accession>A0A1T4Y9L7</accession>
<keyword evidence="5 6" id="KW-0694">RNA-binding</keyword>
<evidence type="ECO:0000256" key="4">
    <source>
        <dbReference type="ARBA" id="ARBA00022691"/>
    </source>
</evidence>
<dbReference type="Gene3D" id="3.40.50.150">
    <property type="entry name" value="Vaccinia Virus protein VP39"/>
    <property type="match status" value="1"/>
</dbReference>
<dbReference type="GO" id="GO:0006396">
    <property type="term" value="P:RNA processing"/>
    <property type="evidence" value="ECO:0007669"/>
    <property type="project" value="InterPro"/>
</dbReference>
<dbReference type="InterPro" id="IPR031341">
    <property type="entry name" value="Methyltr_RsmF_N"/>
</dbReference>
<keyword evidence="2 6" id="KW-0489">Methyltransferase</keyword>
<feature type="active site" description="Nucleophile" evidence="6">
    <location>
        <position position="231"/>
    </location>
</feature>
<dbReference type="NCBIfam" id="TIGR00446">
    <property type="entry name" value="nop2p"/>
    <property type="match status" value="1"/>
</dbReference>
<gene>
    <name evidence="8" type="ORF">SAMN05443428_12915</name>
</gene>
<feature type="domain" description="SAM-dependent MTase RsmB/NOP-type" evidence="7">
    <location>
        <begin position="14"/>
        <end position="300"/>
    </location>
</feature>
<evidence type="ECO:0000256" key="1">
    <source>
        <dbReference type="ARBA" id="ARBA00022490"/>
    </source>
</evidence>
<reference evidence="9" key="1">
    <citation type="submission" date="2017-02" db="EMBL/GenBank/DDBJ databases">
        <authorList>
            <person name="Varghese N."/>
            <person name="Submissions S."/>
        </authorList>
    </citation>
    <scope>NUCLEOTIDE SEQUENCE [LARGE SCALE GENOMIC DNA]</scope>
    <source>
        <strain evidence="9">USBA 833</strain>
    </source>
</reference>
<keyword evidence="4 6" id="KW-0949">S-adenosyl-L-methionine</keyword>
<dbReference type="InterPro" id="IPR001678">
    <property type="entry name" value="MeTrfase_RsmB-F_NOP2_dom"/>
</dbReference>
<dbReference type="OrthoDB" id="9810297at2"/>
<keyword evidence="1" id="KW-0963">Cytoplasm</keyword>
<proteinExistence type="inferred from homology"/>
<organism evidence="8 9">
    <name type="scientific">Caloramator quimbayensis</name>
    <dbReference type="NCBI Taxonomy" id="1147123"/>
    <lineage>
        <taxon>Bacteria</taxon>
        <taxon>Bacillati</taxon>
        <taxon>Bacillota</taxon>
        <taxon>Clostridia</taxon>
        <taxon>Eubacteriales</taxon>
        <taxon>Clostridiaceae</taxon>
        <taxon>Caloramator</taxon>
    </lineage>
</organism>
<dbReference type="AlphaFoldDB" id="A0A1T4Y9L7"/>